<dbReference type="Gene3D" id="1.10.3210.10">
    <property type="entry name" value="Hypothetical protein af1432"/>
    <property type="match status" value="1"/>
</dbReference>
<dbReference type="SUPFAM" id="SSF109604">
    <property type="entry name" value="HD-domain/PDEase-like"/>
    <property type="match status" value="1"/>
</dbReference>
<dbReference type="EMBL" id="CP001618">
    <property type="protein sequence ID" value="ACQ79099.1"/>
    <property type="molecule type" value="Genomic_DNA"/>
</dbReference>
<feature type="compositionally biased region" description="Low complexity" evidence="1">
    <location>
        <begin position="236"/>
        <end position="253"/>
    </location>
</feature>
<gene>
    <name evidence="2" type="ordered locus">Bcav_0838</name>
</gene>
<dbReference type="PANTHER" id="PTHR21174:SF0">
    <property type="entry name" value="HD PHOSPHOHYDROLASE FAMILY PROTEIN-RELATED"/>
    <property type="match status" value="1"/>
</dbReference>
<reference evidence="2 3" key="1">
    <citation type="journal article" date="2009" name="Stand. Genomic Sci.">
        <title>Complete genome sequence of Beutenbergia cavernae type strain (HKI 0122).</title>
        <authorList>
            <person name="Land M."/>
            <person name="Pukall R."/>
            <person name="Abt B."/>
            <person name="Goker M."/>
            <person name="Rohde M."/>
            <person name="Glavina Del Rio T."/>
            <person name="Tice H."/>
            <person name="Copeland A."/>
            <person name="Cheng J.F."/>
            <person name="Lucas S."/>
            <person name="Chen F."/>
            <person name="Nolan M."/>
            <person name="Bruce D."/>
            <person name="Goodwin L."/>
            <person name="Pitluck S."/>
            <person name="Ivanova N."/>
            <person name="Mavromatis K."/>
            <person name="Ovchinnikova G."/>
            <person name="Pati A."/>
            <person name="Chen A."/>
            <person name="Palaniappan K."/>
            <person name="Hauser L."/>
            <person name="Chang Y.J."/>
            <person name="Jefferies C.C."/>
            <person name="Saunders E."/>
            <person name="Brettin T."/>
            <person name="Detter J.C."/>
            <person name="Han C."/>
            <person name="Chain P."/>
            <person name="Bristow J."/>
            <person name="Eisen J.A."/>
            <person name="Markowitz V."/>
            <person name="Hugenholtz P."/>
            <person name="Kyrpides N.C."/>
            <person name="Klenk H.P."/>
            <person name="Lapidus A."/>
        </authorList>
    </citation>
    <scope>NUCLEOTIDE SEQUENCE [LARGE SCALE GENOMIC DNA]</scope>
    <source>
        <strain evidence="3">ATCC BAA-8 / DSM 12333 / NBRC 16432</strain>
    </source>
</reference>
<dbReference type="InterPro" id="IPR009218">
    <property type="entry name" value="HD_phosphohydro"/>
</dbReference>
<keyword evidence="3" id="KW-1185">Reference proteome</keyword>
<dbReference type="PANTHER" id="PTHR21174">
    <property type="match status" value="1"/>
</dbReference>
<sequence>MGVIDAPQWLPAAWARSARAIGATASAEEIDEVGTTLVASWSEPGRFHHNLKHLVDVLARIDELAQETHAPDVVRVAGWYHGVVFSAGSHVAYKHRGGEDPVASAERARRELTDLGVADDVVERIARLVSGVDRHSADIRDIDAQALNDADLATLAVEPQKYAAYRKAVREEYAHIPVRDYLTHRIAILTKLLARPSLFSSPMAQGWEEPARENVTAELSRLQSELRALPPDEPSEGAAEGEPAGEGATSPAEAPRPRRLSPDHADPDSGEGTLSRPPPR</sequence>
<dbReference type="Proteomes" id="UP000007962">
    <property type="component" value="Chromosome"/>
</dbReference>
<evidence type="ECO:0008006" key="4">
    <source>
        <dbReference type="Google" id="ProtNLM"/>
    </source>
</evidence>
<dbReference type="STRING" id="471853.Bcav_0838"/>
<evidence type="ECO:0000313" key="2">
    <source>
        <dbReference type="EMBL" id="ACQ79099.1"/>
    </source>
</evidence>
<evidence type="ECO:0000256" key="1">
    <source>
        <dbReference type="SAM" id="MobiDB-lite"/>
    </source>
</evidence>
<dbReference type="HOGENOM" id="CLU_051795_1_0_11"/>
<feature type="region of interest" description="Disordered" evidence="1">
    <location>
        <begin position="222"/>
        <end position="280"/>
    </location>
</feature>
<name>C5BZC7_BEUC1</name>
<dbReference type="AlphaFoldDB" id="C5BZC7"/>
<accession>C5BZC7</accession>
<dbReference type="KEGG" id="bcv:Bcav_0838"/>
<dbReference type="eggNOG" id="COG4339">
    <property type="taxonomic scope" value="Bacteria"/>
</dbReference>
<evidence type="ECO:0000313" key="3">
    <source>
        <dbReference type="Proteomes" id="UP000007962"/>
    </source>
</evidence>
<organism evidence="2 3">
    <name type="scientific">Beutenbergia cavernae (strain ATCC BAA-8 / DSM 12333 / CCUG 43141 / JCM 11478 / NBRC 16432 / NCIMB 13614 / HKI 0122)</name>
    <dbReference type="NCBI Taxonomy" id="471853"/>
    <lineage>
        <taxon>Bacteria</taxon>
        <taxon>Bacillati</taxon>
        <taxon>Actinomycetota</taxon>
        <taxon>Actinomycetes</taxon>
        <taxon>Micrococcales</taxon>
        <taxon>Beutenbergiaceae</taxon>
        <taxon>Beutenbergia</taxon>
    </lineage>
</organism>
<proteinExistence type="predicted"/>
<protein>
    <recommendedName>
        <fullName evidence="4">Metal-dependent HD superfamily phosphohydrolase</fullName>
    </recommendedName>
</protein>